<dbReference type="SUPFAM" id="SSF51182">
    <property type="entry name" value="RmlC-like cupins"/>
    <property type="match status" value="1"/>
</dbReference>
<protein>
    <recommendedName>
        <fullName evidence="4 7">dTDP-4-dehydrorhamnose 3,5-epimerase</fullName>
        <ecNumber evidence="3 7">5.1.3.13</ecNumber>
    </recommendedName>
    <alternativeName>
        <fullName evidence="7">Thymidine diphospho-4-keto-rhamnose 3,5-epimerase</fullName>
    </alternativeName>
</protein>
<dbReference type="Proteomes" id="UP000614811">
    <property type="component" value="Unassembled WGS sequence"/>
</dbReference>
<evidence type="ECO:0000256" key="6">
    <source>
        <dbReference type="PIRSR" id="PIRSR600888-3"/>
    </source>
</evidence>
<comment type="subunit">
    <text evidence="7">Homodimer.</text>
</comment>
<evidence type="ECO:0000313" key="9">
    <source>
        <dbReference type="Proteomes" id="UP000614811"/>
    </source>
</evidence>
<dbReference type="RefSeq" id="WP_189398292.1">
    <property type="nucleotide sequence ID" value="NZ_BMXA01000001.1"/>
</dbReference>
<feature type="site" description="Participates in a stacking interaction with the thymidine ring of dTDP-4-oxo-6-deoxyglucose" evidence="6">
    <location>
        <position position="136"/>
    </location>
</feature>
<evidence type="ECO:0000313" key="8">
    <source>
        <dbReference type="EMBL" id="GGZ98412.1"/>
    </source>
</evidence>
<dbReference type="Pfam" id="PF00908">
    <property type="entry name" value="dTDP_sugar_isom"/>
    <property type="match status" value="1"/>
</dbReference>
<dbReference type="PANTHER" id="PTHR21047">
    <property type="entry name" value="DTDP-6-DEOXY-D-GLUCOSE-3,5 EPIMERASE"/>
    <property type="match status" value="1"/>
</dbReference>
<dbReference type="EMBL" id="BMXA01000001">
    <property type="protein sequence ID" value="GGZ98412.1"/>
    <property type="molecule type" value="Genomic_DNA"/>
</dbReference>
<dbReference type="CDD" id="cd00438">
    <property type="entry name" value="cupin_RmlC"/>
    <property type="match status" value="1"/>
</dbReference>
<reference evidence="8" key="2">
    <citation type="submission" date="2020-09" db="EMBL/GenBank/DDBJ databases">
        <authorList>
            <person name="Sun Q."/>
            <person name="Kim S."/>
        </authorList>
    </citation>
    <scope>NUCLEOTIDE SEQUENCE</scope>
    <source>
        <strain evidence="8">KCTC 12711</strain>
    </source>
</reference>
<proteinExistence type="inferred from homology"/>
<sequence>MKVEQTELDGVLLVTPNVFGDDRGFFMETYNREVAIELGLPAEFVQDNHSKSTRGVLRGLHYQYPQWQGKLVRTVQGEIFDVAVDIRAGSPTFGKWVGYYLNDENKQQLYVPPGFAHGFVVTSDTAEVVYKCTDLYAPSQEGSVLWNDPDIGINWPVDSPILSAKDELGQRLADLPSLTVAD</sequence>
<dbReference type="GO" id="GO:0000271">
    <property type="term" value="P:polysaccharide biosynthetic process"/>
    <property type="evidence" value="ECO:0007669"/>
    <property type="project" value="TreeGrafter"/>
</dbReference>
<evidence type="ECO:0000256" key="3">
    <source>
        <dbReference type="ARBA" id="ARBA00012098"/>
    </source>
</evidence>
<dbReference type="PANTHER" id="PTHR21047:SF2">
    <property type="entry name" value="THYMIDINE DIPHOSPHO-4-KETO-RHAMNOSE 3,5-EPIMERASE"/>
    <property type="match status" value="1"/>
</dbReference>
<keyword evidence="9" id="KW-1185">Reference proteome</keyword>
<dbReference type="GO" id="GO:0008830">
    <property type="term" value="F:dTDP-4-dehydrorhamnose 3,5-epimerase activity"/>
    <property type="evidence" value="ECO:0007669"/>
    <property type="project" value="UniProtKB-UniRule"/>
</dbReference>
<comment type="function">
    <text evidence="2 7">Catalyzes the epimerization of the C3' and C5'positions of dTDP-6-deoxy-D-xylo-4-hexulose, forming dTDP-6-deoxy-L-lyxo-4-hexulose.</text>
</comment>
<evidence type="ECO:0000256" key="7">
    <source>
        <dbReference type="RuleBase" id="RU364069"/>
    </source>
</evidence>
<gene>
    <name evidence="8" type="ORF">GCM10008090_03590</name>
</gene>
<name>A0A918RGT5_9GAMM</name>
<evidence type="ECO:0000256" key="4">
    <source>
        <dbReference type="ARBA" id="ARBA00019595"/>
    </source>
</evidence>
<comment type="pathway">
    <text evidence="7">Carbohydrate biosynthesis; dTDP-L-rhamnose biosynthesis.</text>
</comment>
<comment type="caution">
    <text evidence="8">The sequence shown here is derived from an EMBL/GenBank/DDBJ whole genome shotgun (WGS) entry which is preliminary data.</text>
</comment>
<dbReference type="EC" id="5.1.3.13" evidence="3 7"/>
<dbReference type="InterPro" id="IPR000888">
    <property type="entry name" value="RmlC-like"/>
</dbReference>
<evidence type="ECO:0000256" key="2">
    <source>
        <dbReference type="ARBA" id="ARBA00001997"/>
    </source>
</evidence>
<dbReference type="NCBIfam" id="TIGR01221">
    <property type="entry name" value="rmlC"/>
    <property type="match status" value="1"/>
</dbReference>
<evidence type="ECO:0000256" key="1">
    <source>
        <dbReference type="ARBA" id="ARBA00001298"/>
    </source>
</evidence>
<accession>A0A918RGT5</accession>
<keyword evidence="7" id="KW-0413">Isomerase</keyword>
<feature type="active site" description="Proton acceptor" evidence="5">
    <location>
        <position position="61"/>
    </location>
</feature>
<reference evidence="8" key="1">
    <citation type="journal article" date="2014" name="Int. J. Syst. Evol. Microbiol.">
        <title>Complete genome sequence of Corynebacterium casei LMG S-19264T (=DSM 44701T), isolated from a smear-ripened cheese.</title>
        <authorList>
            <consortium name="US DOE Joint Genome Institute (JGI-PGF)"/>
            <person name="Walter F."/>
            <person name="Albersmeier A."/>
            <person name="Kalinowski J."/>
            <person name="Ruckert C."/>
        </authorList>
    </citation>
    <scope>NUCLEOTIDE SEQUENCE</scope>
    <source>
        <strain evidence="8">KCTC 12711</strain>
    </source>
</reference>
<evidence type="ECO:0000256" key="5">
    <source>
        <dbReference type="PIRSR" id="PIRSR600888-1"/>
    </source>
</evidence>
<dbReference type="GO" id="GO:0005829">
    <property type="term" value="C:cytosol"/>
    <property type="evidence" value="ECO:0007669"/>
    <property type="project" value="TreeGrafter"/>
</dbReference>
<comment type="similarity">
    <text evidence="7">Belongs to the dTDP-4-dehydrorhamnose 3,5-epimerase family.</text>
</comment>
<dbReference type="AlphaFoldDB" id="A0A918RGT5"/>
<feature type="active site" description="Proton donor" evidence="5">
    <location>
        <position position="130"/>
    </location>
</feature>
<dbReference type="InterPro" id="IPR014710">
    <property type="entry name" value="RmlC-like_jellyroll"/>
</dbReference>
<organism evidence="8 9">
    <name type="scientific">Arenicella chitinivorans</name>
    <dbReference type="NCBI Taxonomy" id="1329800"/>
    <lineage>
        <taxon>Bacteria</taxon>
        <taxon>Pseudomonadati</taxon>
        <taxon>Pseudomonadota</taxon>
        <taxon>Gammaproteobacteria</taxon>
        <taxon>Arenicellales</taxon>
        <taxon>Arenicellaceae</taxon>
        <taxon>Arenicella</taxon>
    </lineage>
</organism>
<comment type="catalytic activity">
    <reaction evidence="1 7">
        <text>dTDP-4-dehydro-6-deoxy-alpha-D-glucose = dTDP-4-dehydro-beta-L-rhamnose</text>
        <dbReference type="Rhea" id="RHEA:16969"/>
        <dbReference type="ChEBI" id="CHEBI:57649"/>
        <dbReference type="ChEBI" id="CHEBI:62830"/>
        <dbReference type="EC" id="5.1.3.13"/>
    </reaction>
</comment>
<dbReference type="GO" id="GO:0019305">
    <property type="term" value="P:dTDP-rhamnose biosynthetic process"/>
    <property type="evidence" value="ECO:0007669"/>
    <property type="project" value="UniProtKB-UniRule"/>
</dbReference>
<dbReference type="InterPro" id="IPR011051">
    <property type="entry name" value="RmlC_Cupin_sf"/>
</dbReference>
<dbReference type="Gene3D" id="2.60.120.10">
    <property type="entry name" value="Jelly Rolls"/>
    <property type="match status" value="1"/>
</dbReference>